<dbReference type="CDD" id="cd08419">
    <property type="entry name" value="PBP2_CbbR_RubisCO_like"/>
    <property type="match status" value="1"/>
</dbReference>
<dbReference type="InterPro" id="IPR036390">
    <property type="entry name" value="WH_DNA-bd_sf"/>
</dbReference>
<sequence>MKQATIHQLHVLEAIARHNSFTRAAEELNLTQPTVSQQMKQLTKIVGIPLVEQLGKRFYLTAAGKEVLAASQEISGRLELLESSLNELKGLEKGHLSLATTTTAKYFVPRLLGTFKRQHPAIELSLNITNQAQVLDRLAHNQDDLYFTGRPPKELDIELRPILPNPLVVVAPSNHPLAREQKTISLKRLAEEPLIVREPGSGTRAIVEQFFAENRLEMNTVMEMSSNEAIKQGIAGGLGLSVLSLHCLSLAVPGGPLTYLNVEGFPIQQQWYVIYPSGKQLSLAAQTFLDFLLNEGKAIVESTLDDLSNLSVLHPAQTIDPIAV</sequence>
<dbReference type="PANTHER" id="PTHR30126:SF5">
    <property type="entry name" value="HTH-TYPE TRANSCRIPTIONAL ACTIVATOR CMPR"/>
    <property type="match status" value="1"/>
</dbReference>
<feature type="domain" description="HTH lysR-type" evidence="5">
    <location>
        <begin position="1"/>
        <end position="61"/>
    </location>
</feature>
<dbReference type="GO" id="GO:0003700">
    <property type="term" value="F:DNA-binding transcription factor activity"/>
    <property type="evidence" value="ECO:0007669"/>
    <property type="project" value="InterPro"/>
</dbReference>
<dbReference type="InterPro" id="IPR000847">
    <property type="entry name" value="LysR_HTH_N"/>
</dbReference>
<accession>A0A2T1GCR5</accession>
<dbReference type="Gene3D" id="1.10.10.10">
    <property type="entry name" value="Winged helix-like DNA-binding domain superfamily/Winged helix DNA-binding domain"/>
    <property type="match status" value="1"/>
</dbReference>
<keyword evidence="2" id="KW-0805">Transcription regulation</keyword>
<dbReference type="GO" id="GO:0000976">
    <property type="term" value="F:transcription cis-regulatory region binding"/>
    <property type="evidence" value="ECO:0007669"/>
    <property type="project" value="TreeGrafter"/>
</dbReference>
<evidence type="ECO:0000256" key="1">
    <source>
        <dbReference type="ARBA" id="ARBA00009437"/>
    </source>
</evidence>
<dbReference type="PANTHER" id="PTHR30126">
    <property type="entry name" value="HTH-TYPE TRANSCRIPTIONAL REGULATOR"/>
    <property type="match status" value="1"/>
</dbReference>
<dbReference type="SUPFAM" id="SSF53850">
    <property type="entry name" value="Periplasmic binding protein-like II"/>
    <property type="match status" value="1"/>
</dbReference>
<reference evidence="6 7" key="1">
    <citation type="submission" date="2018-03" db="EMBL/GenBank/DDBJ databases">
        <title>The ancient ancestry and fast evolution of plastids.</title>
        <authorList>
            <person name="Moore K.R."/>
            <person name="Magnabosco C."/>
            <person name="Momper L."/>
            <person name="Gold D.A."/>
            <person name="Bosak T."/>
            <person name="Fournier G.P."/>
        </authorList>
    </citation>
    <scope>NUCLEOTIDE SEQUENCE [LARGE SCALE GENOMIC DNA]</scope>
    <source>
        <strain evidence="6 7">CCALA 037</strain>
    </source>
</reference>
<keyword evidence="3" id="KW-0238">DNA-binding</keyword>
<evidence type="ECO:0000313" key="7">
    <source>
        <dbReference type="Proteomes" id="UP000238937"/>
    </source>
</evidence>
<dbReference type="Pfam" id="PF00126">
    <property type="entry name" value="HTH_1"/>
    <property type="match status" value="1"/>
</dbReference>
<keyword evidence="4" id="KW-0804">Transcription</keyword>
<evidence type="ECO:0000256" key="2">
    <source>
        <dbReference type="ARBA" id="ARBA00023015"/>
    </source>
</evidence>
<comment type="similarity">
    <text evidence="1">Belongs to the LysR transcriptional regulatory family.</text>
</comment>
<dbReference type="Pfam" id="PF03466">
    <property type="entry name" value="LysR_substrate"/>
    <property type="match status" value="1"/>
</dbReference>
<dbReference type="SUPFAM" id="SSF46785">
    <property type="entry name" value="Winged helix' DNA-binding domain"/>
    <property type="match status" value="1"/>
</dbReference>
<dbReference type="EMBL" id="PVWO01000210">
    <property type="protein sequence ID" value="PSB55104.1"/>
    <property type="molecule type" value="Genomic_DNA"/>
</dbReference>
<dbReference type="Gene3D" id="3.40.190.290">
    <property type="match status" value="1"/>
</dbReference>
<dbReference type="PROSITE" id="PS50931">
    <property type="entry name" value="HTH_LYSR"/>
    <property type="match status" value="1"/>
</dbReference>
<dbReference type="AlphaFoldDB" id="A0A2T1GCR5"/>
<evidence type="ECO:0000313" key="6">
    <source>
        <dbReference type="EMBL" id="PSB55104.1"/>
    </source>
</evidence>
<evidence type="ECO:0000259" key="5">
    <source>
        <dbReference type="PROSITE" id="PS50931"/>
    </source>
</evidence>
<evidence type="ECO:0000256" key="4">
    <source>
        <dbReference type="ARBA" id="ARBA00023163"/>
    </source>
</evidence>
<protein>
    <submittedName>
        <fullName evidence="6">LysR family transcriptional regulator</fullName>
    </submittedName>
</protein>
<proteinExistence type="inferred from homology"/>
<gene>
    <name evidence="6" type="ORF">C7B77_16085</name>
</gene>
<organism evidence="6 7">
    <name type="scientific">Chamaesiphon polymorphus CCALA 037</name>
    <dbReference type="NCBI Taxonomy" id="2107692"/>
    <lineage>
        <taxon>Bacteria</taxon>
        <taxon>Bacillati</taxon>
        <taxon>Cyanobacteriota</taxon>
        <taxon>Cyanophyceae</taxon>
        <taxon>Gomontiellales</taxon>
        <taxon>Chamaesiphonaceae</taxon>
        <taxon>Chamaesiphon</taxon>
    </lineage>
</organism>
<comment type="caution">
    <text evidence="6">The sequence shown here is derived from an EMBL/GenBank/DDBJ whole genome shotgun (WGS) entry which is preliminary data.</text>
</comment>
<evidence type="ECO:0000256" key="3">
    <source>
        <dbReference type="ARBA" id="ARBA00023125"/>
    </source>
</evidence>
<keyword evidence="7" id="KW-1185">Reference proteome</keyword>
<dbReference type="Proteomes" id="UP000238937">
    <property type="component" value="Unassembled WGS sequence"/>
</dbReference>
<dbReference type="OrthoDB" id="9785745at2"/>
<name>A0A2T1GCR5_9CYAN</name>
<dbReference type="InterPro" id="IPR005119">
    <property type="entry name" value="LysR_subst-bd"/>
</dbReference>
<dbReference type="InterPro" id="IPR036388">
    <property type="entry name" value="WH-like_DNA-bd_sf"/>
</dbReference>
<dbReference type="PRINTS" id="PR00039">
    <property type="entry name" value="HTHLYSR"/>
</dbReference>